<sequence length="47" mass="4960">MRITVFLALALSVMAAFGGCSSAQINETADSIGSDIKNFGEKVTEQH</sequence>
<evidence type="ECO:0000313" key="2">
    <source>
        <dbReference type="EMBL" id="XAU15621.1"/>
    </source>
</evidence>
<dbReference type="Proteomes" id="UP001447842">
    <property type="component" value="Chromosome"/>
</dbReference>
<feature type="chain" id="PRO_5047511534" description="Entericidin A/B family lipoprotein" evidence="1">
    <location>
        <begin position="19"/>
        <end position="47"/>
    </location>
</feature>
<evidence type="ECO:0000313" key="3">
    <source>
        <dbReference type="Proteomes" id="UP001447842"/>
    </source>
</evidence>
<dbReference type="RefSeq" id="WP_231020287.1">
    <property type="nucleotide sequence ID" value="NZ_CP147920.1"/>
</dbReference>
<reference evidence="2 3" key="1">
    <citation type="submission" date="2024-03" db="EMBL/GenBank/DDBJ databases">
        <title>Sulfurimonas sp. HSL3-1.</title>
        <authorList>
            <person name="Wang S."/>
        </authorList>
    </citation>
    <scope>NUCLEOTIDE SEQUENCE [LARGE SCALE GENOMIC DNA]</scope>
    <source>
        <strain evidence="2 3">HSL3-1</strain>
    </source>
</reference>
<dbReference type="EMBL" id="CP147920">
    <property type="protein sequence ID" value="XAU15621.1"/>
    <property type="molecule type" value="Genomic_DNA"/>
</dbReference>
<evidence type="ECO:0000256" key="1">
    <source>
        <dbReference type="SAM" id="SignalP"/>
    </source>
</evidence>
<keyword evidence="1" id="KW-0732">Signal</keyword>
<proteinExistence type="predicted"/>
<evidence type="ECO:0008006" key="4">
    <source>
        <dbReference type="Google" id="ProtNLM"/>
    </source>
</evidence>
<keyword evidence="3" id="KW-1185">Reference proteome</keyword>
<dbReference type="PROSITE" id="PS51257">
    <property type="entry name" value="PROKAR_LIPOPROTEIN"/>
    <property type="match status" value="1"/>
</dbReference>
<gene>
    <name evidence="2" type="ORF">WCY31_02715</name>
</gene>
<organism evidence="2 3">
    <name type="scientific">Sulfurimonas diazotrophicus</name>
    <dbReference type="NCBI Taxonomy" id="3131939"/>
    <lineage>
        <taxon>Bacteria</taxon>
        <taxon>Pseudomonadati</taxon>
        <taxon>Campylobacterota</taxon>
        <taxon>Epsilonproteobacteria</taxon>
        <taxon>Campylobacterales</taxon>
        <taxon>Sulfurimonadaceae</taxon>
        <taxon>Sulfurimonas</taxon>
    </lineage>
</organism>
<name>A0ABZ3HD55_9BACT</name>
<feature type="signal peptide" evidence="1">
    <location>
        <begin position="1"/>
        <end position="18"/>
    </location>
</feature>
<accession>A0ABZ3HD55</accession>
<protein>
    <recommendedName>
        <fullName evidence="4">Entericidin A/B family lipoprotein</fullName>
    </recommendedName>
</protein>